<sequence>MKASLLSAAALASGAMAARPFLNEPDTALELSLGPDFPVGELPSLDKMIGIPDFDWAARNYLPTPNYTYYRNGAGGEWSYRNNLEIYQQYRFRPRAMVDITNTINTLNTTILGHNFTAPFYISSCAYAGRGHPDGELNLVRAAGEKGIMYMPALLSDIPMSEIAAAKKDGQVTFQQLYLTDNDTETQLLFDAAEKYGSKAIAFTVDSAADGNRQRAARFDVGSTDAAFSYITWDYYHKLQKMTKLPIILKGINSVEDAKLAVAHGAPAIVLSNHGGRQVDGAQSALETAIEIHNEAPWVFDSIEVFADGGVRYGSDVLKLLSLGVKAVGLGRAFLYANVFGQEGVEKAIDIMRTEITLDAANLGVPDVQKIGPKAVNWKPVTYAG</sequence>
<dbReference type="Proteomes" id="UP001163324">
    <property type="component" value="Chromosome 9"/>
</dbReference>
<name>A0ACC0UQP1_9HYPO</name>
<comment type="caution">
    <text evidence="1">The sequence shown here is derived from an EMBL/GenBank/DDBJ whole genome shotgun (WGS) entry which is preliminary data.</text>
</comment>
<evidence type="ECO:0000313" key="2">
    <source>
        <dbReference type="Proteomes" id="UP001163324"/>
    </source>
</evidence>
<accession>A0ACC0UQP1</accession>
<proteinExistence type="predicted"/>
<keyword evidence="2" id="KW-1185">Reference proteome</keyword>
<gene>
    <name evidence="1" type="ORF">N3K66_008475</name>
</gene>
<evidence type="ECO:0000313" key="1">
    <source>
        <dbReference type="EMBL" id="KAI9896303.1"/>
    </source>
</evidence>
<organism evidence="1 2">
    <name type="scientific">Trichothecium roseum</name>
    <dbReference type="NCBI Taxonomy" id="47278"/>
    <lineage>
        <taxon>Eukaryota</taxon>
        <taxon>Fungi</taxon>
        <taxon>Dikarya</taxon>
        <taxon>Ascomycota</taxon>
        <taxon>Pezizomycotina</taxon>
        <taxon>Sordariomycetes</taxon>
        <taxon>Hypocreomycetidae</taxon>
        <taxon>Hypocreales</taxon>
        <taxon>Hypocreales incertae sedis</taxon>
        <taxon>Trichothecium</taxon>
    </lineage>
</organism>
<reference evidence="1" key="1">
    <citation type="submission" date="2022-10" db="EMBL/GenBank/DDBJ databases">
        <title>Complete Genome of Trichothecium roseum strain YXFP-22015, a Plant Pathogen Isolated from Citrus.</title>
        <authorList>
            <person name="Wang Y."/>
            <person name="Zhu L."/>
        </authorList>
    </citation>
    <scope>NUCLEOTIDE SEQUENCE</scope>
    <source>
        <strain evidence="1">YXFP-22015</strain>
    </source>
</reference>
<protein>
    <submittedName>
        <fullName evidence="1">Uncharacterized protein</fullName>
    </submittedName>
</protein>
<dbReference type="EMBL" id="CM047948">
    <property type="protein sequence ID" value="KAI9896303.1"/>
    <property type="molecule type" value="Genomic_DNA"/>
</dbReference>